<accession>A0AAI9Z600</accession>
<dbReference type="RefSeq" id="XP_060317563.1">
    <property type="nucleotide sequence ID" value="XM_060451298.1"/>
</dbReference>
<sequence length="69" mass="7573">MSGRCRDMIEERTRSKSDPTTAFQLAPSIVTLQQEQQQQQQLPSGPPPAAPTLPSIPLPVSRADLHSLH</sequence>
<comment type="caution">
    <text evidence="2">The sequence shown here is derived from an EMBL/GenBank/DDBJ whole genome shotgun (WGS) entry which is preliminary data.</text>
</comment>
<reference evidence="2 3" key="1">
    <citation type="submission" date="2016-10" db="EMBL/GenBank/DDBJ databases">
        <title>The genome sequence of Colletotrichum fioriniae PJ7.</title>
        <authorList>
            <person name="Baroncelli R."/>
        </authorList>
    </citation>
    <scope>NUCLEOTIDE SEQUENCE [LARGE SCALE GENOMIC DNA]</scope>
    <source>
        <strain evidence="2 3">IMI 309622</strain>
    </source>
</reference>
<name>A0AAI9Z600_9PEZI</name>
<feature type="compositionally biased region" description="Basic and acidic residues" evidence="1">
    <location>
        <begin position="1"/>
        <end position="17"/>
    </location>
</feature>
<feature type="compositionally biased region" description="Low complexity" evidence="1">
    <location>
        <begin position="31"/>
        <end position="43"/>
    </location>
</feature>
<dbReference type="GeneID" id="85334845"/>
<dbReference type="Proteomes" id="UP001240678">
    <property type="component" value="Unassembled WGS sequence"/>
</dbReference>
<dbReference type="AlphaFoldDB" id="A0AAI9Z600"/>
<keyword evidence="3" id="KW-1185">Reference proteome</keyword>
<dbReference type="EMBL" id="MOOE01000003">
    <property type="protein sequence ID" value="KAK1534360.1"/>
    <property type="molecule type" value="Genomic_DNA"/>
</dbReference>
<organism evidence="2 3">
    <name type="scientific">Colletotrichum costaricense</name>
    <dbReference type="NCBI Taxonomy" id="1209916"/>
    <lineage>
        <taxon>Eukaryota</taxon>
        <taxon>Fungi</taxon>
        <taxon>Dikarya</taxon>
        <taxon>Ascomycota</taxon>
        <taxon>Pezizomycotina</taxon>
        <taxon>Sordariomycetes</taxon>
        <taxon>Hypocreomycetidae</taxon>
        <taxon>Glomerellales</taxon>
        <taxon>Glomerellaceae</taxon>
        <taxon>Colletotrichum</taxon>
        <taxon>Colletotrichum acutatum species complex</taxon>
    </lineage>
</organism>
<gene>
    <name evidence="2" type="ORF">CCOS01_03112</name>
</gene>
<evidence type="ECO:0000313" key="3">
    <source>
        <dbReference type="Proteomes" id="UP001240678"/>
    </source>
</evidence>
<protein>
    <submittedName>
        <fullName evidence="2">Uncharacterized protein</fullName>
    </submittedName>
</protein>
<feature type="region of interest" description="Disordered" evidence="1">
    <location>
        <begin position="1"/>
        <end position="69"/>
    </location>
</feature>
<proteinExistence type="predicted"/>
<evidence type="ECO:0000313" key="2">
    <source>
        <dbReference type="EMBL" id="KAK1534360.1"/>
    </source>
</evidence>
<evidence type="ECO:0000256" key="1">
    <source>
        <dbReference type="SAM" id="MobiDB-lite"/>
    </source>
</evidence>
<feature type="compositionally biased region" description="Pro residues" evidence="1">
    <location>
        <begin position="44"/>
        <end position="57"/>
    </location>
</feature>